<dbReference type="CDD" id="cd06558">
    <property type="entry name" value="crotonase-like"/>
    <property type="match status" value="1"/>
</dbReference>
<dbReference type="InterPro" id="IPR029045">
    <property type="entry name" value="ClpP/crotonase-like_dom_sf"/>
</dbReference>
<evidence type="ECO:0000313" key="2">
    <source>
        <dbReference type="EMBL" id="BBX73356.1"/>
    </source>
</evidence>
<evidence type="ECO:0000256" key="1">
    <source>
        <dbReference type="ARBA" id="ARBA00005254"/>
    </source>
</evidence>
<dbReference type="RefSeq" id="WP_083049138.1">
    <property type="nucleotide sequence ID" value="NZ_AP022575.1"/>
</dbReference>
<dbReference type="Pfam" id="PF00378">
    <property type="entry name" value="ECH_1"/>
    <property type="match status" value="1"/>
</dbReference>
<dbReference type="Gene3D" id="3.90.226.10">
    <property type="entry name" value="2-enoyl-CoA Hydratase, Chain A, domain 1"/>
    <property type="match status" value="1"/>
</dbReference>
<keyword evidence="3" id="KW-1185">Reference proteome</keyword>
<evidence type="ECO:0000313" key="3">
    <source>
        <dbReference type="Proteomes" id="UP000467236"/>
    </source>
</evidence>
<reference evidence="2 3" key="1">
    <citation type="journal article" date="2019" name="Emerg. Microbes Infect.">
        <title>Comprehensive subspecies identification of 175 nontuberculous mycobacteria species based on 7547 genomic profiles.</title>
        <authorList>
            <person name="Matsumoto Y."/>
            <person name="Kinjo T."/>
            <person name="Motooka D."/>
            <person name="Nabeya D."/>
            <person name="Jung N."/>
            <person name="Uechi K."/>
            <person name="Horii T."/>
            <person name="Iida T."/>
            <person name="Fujita J."/>
            <person name="Nakamura S."/>
        </authorList>
    </citation>
    <scope>NUCLEOTIDE SEQUENCE [LARGE SCALE GENOMIC DNA]</scope>
    <source>
        <strain evidence="2 3">JCM 14233</strain>
    </source>
</reference>
<proteinExistence type="inferred from homology"/>
<dbReference type="KEGG" id="mshj:MSHI_12620"/>
<organism evidence="2 3">
    <name type="scientific">Mycobacterium shinjukuense</name>
    <dbReference type="NCBI Taxonomy" id="398694"/>
    <lineage>
        <taxon>Bacteria</taxon>
        <taxon>Bacillati</taxon>
        <taxon>Actinomycetota</taxon>
        <taxon>Actinomycetes</taxon>
        <taxon>Mycobacteriales</taxon>
        <taxon>Mycobacteriaceae</taxon>
        <taxon>Mycobacterium</taxon>
    </lineage>
</organism>
<dbReference type="GO" id="GO:0003824">
    <property type="term" value="F:catalytic activity"/>
    <property type="evidence" value="ECO:0007669"/>
    <property type="project" value="UniProtKB-ARBA"/>
</dbReference>
<accession>A0A7I7MMG2</accession>
<dbReference type="OrthoDB" id="9777711at2"/>
<sequence>MPYVDVDALTSVAGLSVGLAGGVLSVTLDRPESLNSLTVPLLTAIADALEDAATDPRVKVVRLDGKGRGFCSGASMIVDDWHGVGPAINLTEQANRAVRAITMLPQPVVAVVQGPAAGLGVSLALACDLVLASEDAFFTLAATKMGLVPDGGLSATLAAAAGRARAMRLALLNERLPAAEALAWGLISAVHPPADLEGEVDKVIQALLSGPAAAFAKAKYAINAATLTQLGPAFEHEVQEQTVLLRSDDFVEAAAAFRQRRPAAFSC</sequence>
<dbReference type="PANTHER" id="PTHR43459:SF1">
    <property type="entry name" value="EG:BACN32G11.4 PROTEIN"/>
    <property type="match status" value="1"/>
</dbReference>
<dbReference type="InterPro" id="IPR001753">
    <property type="entry name" value="Enoyl-CoA_hydra/iso"/>
</dbReference>
<dbReference type="Proteomes" id="UP000467236">
    <property type="component" value="Chromosome"/>
</dbReference>
<protein>
    <submittedName>
        <fullName evidence="2">Enoyl-CoA hydratase</fullName>
    </submittedName>
</protein>
<dbReference type="SUPFAM" id="SSF52096">
    <property type="entry name" value="ClpP/crotonase"/>
    <property type="match status" value="1"/>
</dbReference>
<dbReference type="AlphaFoldDB" id="A0A7I7MMG2"/>
<dbReference type="Gene3D" id="1.10.12.10">
    <property type="entry name" value="Lyase 2-enoyl-coa Hydratase, Chain A, domain 2"/>
    <property type="match status" value="1"/>
</dbReference>
<name>A0A7I7MMG2_9MYCO</name>
<dbReference type="InterPro" id="IPR014748">
    <property type="entry name" value="Enoyl-CoA_hydra_C"/>
</dbReference>
<gene>
    <name evidence="2" type="primary">echA10</name>
    <name evidence="2" type="ORF">MSHI_12620</name>
</gene>
<dbReference type="EMBL" id="AP022575">
    <property type="protein sequence ID" value="BBX73356.1"/>
    <property type="molecule type" value="Genomic_DNA"/>
</dbReference>
<dbReference type="PANTHER" id="PTHR43459">
    <property type="entry name" value="ENOYL-COA HYDRATASE"/>
    <property type="match status" value="1"/>
</dbReference>
<comment type="similarity">
    <text evidence="1">Belongs to the enoyl-CoA hydratase/isomerase family.</text>
</comment>